<dbReference type="AlphaFoldDB" id="A9V7D7"/>
<evidence type="ECO:0008006" key="4">
    <source>
        <dbReference type="Google" id="ProtNLM"/>
    </source>
</evidence>
<dbReference type="InterPro" id="IPR052674">
    <property type="entry name" value="SelWTH-like"/>
</dbReference>
<keyword evidence="3" id="KW-1185">Reference proteome</keyword>
<dbReference type="RefSeq" id="XP_001748610.1">
    <property type="nucleotide sequence ID" value="XM_001748558.1"/>
</dbReference>
<dbReference type="EMBL" id="CH991565">
    <property type="protein sequence ID" value="EDQ86497.1"/>
    <property type="molecule type" value="Genomic_DNA"/>
</dbReference>
<name>A9V7D7_MONBE</name>
<gene>
    <name evidence="2" type="ORF">MONBRDRAFT_28163</name>
</gene>
<dbReference type="KEGG" id="mbr:MONBRDRAFT_28163"/>
<dbReference type="GO" id="GO:0005794">
    <property type="term" value="C:Golgi apparatus"/>
    <property type="evidence" value="ECO:0000318"/>
    <property type="project" value="GO_Central"/>
</dbReference>
<feature type="compositionally biased region" description="Low complexity" evidence="1">
    <location>
        <begin position="9"/>
        <end position="39"/>
    </location>
</feature>
<evidence type="ECO:0000313" key="2">
    <source>
        <dbReference type="EMBL" id="EDQ86497.1"/>
    </source>
</evidence>
<dbReference type="InParanoid" id="A9V7D7"/>
<dbReference type="Proteomes" id="UP000001357">
    <property type="component" value="Unassembled WGS sequence"/>
</dbReference>
<protein>
    <recommendedName>
        <fullName evidence="4">Selenoprotein H</fullName>
    </recommendedName>
</protein>
<evidence type="ECO:0000313" key="3">
    <source>
        <dbReference type="Proteomes" id="UP000001357"/>
    </source>
</evidence>
<dbReference type="PANTHER" id="PTHR33638">
    <property type="entry name" value="SELENOPROTEIN H"/>
    <property type="match status" value="1"/>
</dbReference>
<proteinExistence type="predicted"/>
<sequence>MAPRKGAKRTAATAATTKAKTAKSTKATATKGAKGARTTVDPEALNKAKQDVQGVFKRSAAKLETLVKDQHPDAQIVFNSEKPRRGCFEVTVNGNVVVSLLEMPRPFKKLREYDLDKAAEEIAAKLKARCSFPLQLGARSPLRSTVGASGLWSDKPVLVPLS</sequence>
<dbReference type="PANTHER" id="PTHR33638:SF1">
    <property type="entry name" value="SELENOPROTEIN H"/>
    <property type="match status" value="1"/>
</dbReference>
<reference evidence="2 3" key="1">
    <citation type="journal article" date="2008" name="Nature">
        <title>The genome of the choanoflagellate Monosiga brevicollis and the origin of metazoans.</title>
        <authorList>
            <consortium name="JGI Sequencing"/>
            <person name="King N."/>
            <person name="Westbrook M.J."/>
            <person name="Young S.L."/>
            <person name="Kuo A."/>
            <person name="Abedin M."/>
            <person name="Chapman J."/>
            <person name="Fairclough S."/>
            <person name="Hellsten U."/>
            <person name="Isogai Y."/>
            <person name="Letunic I."/>
            <person name="Marr M."/>
            <person name="Pincus D."/>
            <person name="Putnam N."/>
            <person name="Rokas A."/>
            <person name="Wright K.J."/>
            <person name="Zuzow R."/>
            <person name="Dirks W."/>
            <person name="Good M."/>
            <person name="Goodstein D."/>
            <person name="Lemons D."/>
            <person name="Li W."/>
            <person name="Lyons J.B."/>
            <person name="Morris A."/>
            <person name="Nichols S."/>
            <person name="Richter D.J."/>
            <person name="Salamov A."/>
            <person name="Bork P."/>
            <person name="Lim W.A."/>
            <person name="Manning G."/>
            <person name="Miller W.T."/>
            <person name="McGinnis W."/>
            <person name="Shapiro H."/>
            <person name="Tjian R."/>
            <person name="Grigoriev I.V."/>
            <person name="Rokhsar D."/>
        </authorList>
    </citation>
    <scope>NUCLEOTIDE SEQUENCE [LARGE SCALE GENOMIC DNA]</scope>
    <source>
        <strain evidence="3">MX1 / ATCC 50154</strain>
    </source>
</reference>
<evidence type="ECO:0000256" key="1">
    <source>
        <dbReference type="SAM" id="MobiDB-lite"/>
    </source>
</evidence>
<accession>A9V7D7</accession>
<dbReference type="GeneID" id="5893888"/>
<organism evidence="2 3">
    <name type="scientific">Monosiga brevicollis</name>
    <name type="common">Choanoflagellate</name>
    <dbReference type="NCBI Taxonomy" id="81824"/>
    <lineage>
        <taxon>Eukaryota</taxon>
        <taxon>Choanoflagellata</taxon>
        <taxon>Craspedida</taxon>
        <taxon>Salpingoecidae</taxon>
        <taxon>Monosiga</taxon>
    </lineage>
</organism>
<feature type="region of interest" description="Disordered" evidence="1">
    <location>
        <begin position="1"/>
        <end position="45"/>
    </location>
</feature>